<dbReference type="Pfam" id="PF13850">
    <property type="entry name" value="ERGIC_N"/>
    <property type="match status" value="1"/>
</dbReference>
<comment type="similarity">
    <text evidence="2">Belongs to the ERGIC family.</text>
</comment>
<dbReference type="GO" id="GO:0005783">
    <property type="term" value="C:endoplasmic reticulum"/>
    <property type="evidence" value="ECO:0007669"/>
    <property type="project" value="TreeGrafter"/>
</dbReference>
<organism evidence="10 11">
    <name type="scientific">Strigomonas culicis</name>
    <dbReference type="NCBI Taxonomy" id="28005"/>
    <lineage>
        <taxon>Eukaryota</taxon>
        <taxon>Discoba</taxon>
        <taxon>Euglenozoa</taxon>
        <taxon>Kinetoplastea</taxon>
        <taxon>Metakinetoplastina</taxon>
        <taxon>Trypanosomatida</taxon>
        <taxon>Trypanosomatidae</taxon>
        <taxon>Strigomonadinae</taxon>
        <taxon>Strigomonas</taxon>
    </lineage>
</organism>
<comment type="subcellular location">
    <subcellularLocation>
        <location evidence="1">Membrane</location>
        <topology evidence="1">Multi-pass membrane protein</topology>
    </subcellularLocation>
</comment>
<feature type="transmembrane region" description="Helical" evidence="7">
    <location>
        <begin position="20"/>
        <end position="42"/>
    </location>
</feature>
<sequence length="326" mass="35485">MLYYLKKVDLFREVQDKNMLSPPTASGAAVTCMTLAFLVLLLCGEVRDYAAGYHECGIVSRPMLSEENSTDYMDLSILLQRAPCETVGFTLQQRQQRVSKLEEQLAPQLYVVPKDSTDCEDTSEKYEAGKTAVGSGGCLVNLKAPLGKGTTYLEITMSAGSPDTVKHVQADHIVCHAKSSPPLPLGVIPSITKNTTVPLDHRAQSTHGSLTTKFYYYIQNVYTTVRMPNAPLMHGYQMTAEYAQVSSRPGISIEYAVSGFAAQCLRSYASPSHFLVHLCAVAGGVYTVASFLEAGVEILEKQRKRQQRSVANAQNTAAALAQNVAS</sequence>
<feature type="coiled-coil region" evidence="6">
    <location>
        <begin position="296"/>
        <end position="323"/>
    </location>
</feature>
<name>S9VQV9_9TRYP</name>
<dbReference type="PANTHER" id="PTHR10984">
    <property type="entry name" value="ENDOPLASMIC RETICULUM-GOLGI INTERMEDIATE COMPARTMENT PROTEIN"/>
    <property type="match status" value="1"/>
</dbReference>
<keyword evidence="3 7" id="KW-0812">Transmembrane</keyword>
<evidence type="ECO:0000313" key="11">
    <source>
        <dbReference type="Proteomes" id="UP000015354"/>
    </source>
</evidence>
<dbReference type="InterPro" id="IPR039542">
    <property type="entry name" value="Erv_N"/>
</dbReference>
<dbReference type="EMBL" id="ATMH01006658">
    <property type="protein sequence ID" value="EPY25585.1"/>
    <property type="molecule type" value="Genomic_DNA"/>
</dbReference>
<dbReference type="Pfam" id="PF07970">
    <property type="entry name" value="COPIIcoated_ERV"/>
    <property type="match status" value="1"/>
</dbReference>
<evidence type="ECO:0000256" key="2">
    <source>
        <dbReference type="ARBA" id="ARBA00005648"/>
    </source>
</evidence>
<feature type="transmembrane region" description="Helical" evidence="7">
    <location>
        <begin position="274"/>
        <end position="299"/>
    </location>
</feature>
<evidence type="ECO:0000259" key="8">
    <source>
        <dbReference type="Pfam" id="PF07970"/>
    </source>
</evidence>
<keyword evidence="4 7" id="KW-1133">Transmembrane helix</keyword>
<keyword evidence="5 7" id="KW-0472">Membrane</keyword>
<proteinExistence type="inferred from homology"/>
<keyword evidence="11" id="KW-1185">Reference proteome</keyword>
<dbReference type="AlphaFoldDB" id="S9VQV9"/>
<evidence type="ECO:0000256" key="5">
    <source>
        <dbReference type="ARBA" id="ARBA00023136"/>
    </source>
</evidence>
<dbReference type="GO" id="GO:0030134">
    <property type="term" value="C:COPII-coated ER to Golgi transport vesicle"/>
    <property type="evidence" value="ECO:0007669"/>
    <property type="project" value="TreeGrafter"/>
</dbReference>
<feature type="domain" description="Endoplasmic reticulum vesicle transporter C-terminal" evidence="8">
    <location>
        <begin position="185"/>
        <end position="292"/>
    </location>
</feature>
<dbReference type="PANTHER" id="PTHR10984:SF25">
    <property type="entry name" value="ENDOPLASMIC RETICULUM-GOLGI INTERMEDIATE COMPARTMENT PROTEIN 3"/>
    <property type="match status" value="1"/>
</dbReference>
<evidence type="ECO:0000259" key="9">
    <source>
        <dbReference type="Pfam" id="PF13850"/>
    </source>
</evidence>
<protein>
    <recommendedName>
        <fullName evidence="12">Endoplasmic reticulum vesicle transporter C-terminal domain-containing protein</fullName>
    </recommendedName>
</protein>
<evidence type="ECO:0000256" key="6">
    <source>
        <dbReference type="SAM" id="Coils"/>
    </source>
</evidence>
<evidence type="ECO:0008006" key="12">
    <source>
        <dbReference type="Google" id="ProtNLM"/>
    </source>
</evidence>
<dbReference type="OrthoDB" id="270930at2759"/>
<evidence type="ECO:0000256" key="4">
    <source>
        <dbReference type="ARBA" id="ARBA00022989"/>
    </source>
</evidence>
<reference evidence="10 11" key="1">
    <citation type="journal article" date="2013" name="PLoS ONE">
        <title>Predicting the Proteins of Angomonas deanei, Strigomonas culicis and Their Respective Endosymbionts Reveals New Aspects of the Trypanosomatidae Family.</title>
        <authorList>
            <person name="Motta M.C."/>
            <person name="Martins A.C."/>
            <person name="de Souza S.S."/>
            <person name="Catta-Preta C.M."/>
            <person name="Silva R."/>
            <person name="Klein C.C."/>
            <person name="de Almeida L.G."/>
            <person name="de Lima Cunha O."/>
            <person name="Ciapina L.P."/>
            <person name="Brocchi M."/>
            <person name="Colabardini A.C."/>
            <person name="de Araujo Lima B."/>
            <person name="Machado C.R."/>
            <person name="de Almeida Soares C.M."/>
            <person name="Probst C.M."/>
            <person name="de Menezes C.B."/>
            <person name="Thompson C.E."/>
            <person name="Bartholomeu D.C."/>
            <person name="Gradia D.F."/>
            <person name="Pavoni D.P."/>
            <person name="Grisard E.C."/>
            <person name="Fantinatti-Garboggini F."/>
            <person name="Marchini F.K."/>
            <person name="Rodrigues-Luiz G.F."/>
            <person name="Wagner G."/>
            <person name="Goldman G.H."/>
            <person name="Fietto J.L."/>
            <person name="Elias M.C."/>
            <person name="Goldman M.H."/>
            <person name="Sagot M.F."/>
            <person name="Pereira M."/>
            <person name="Stoco P.H."/>
            <person name="de Mendonca-Neto R.P."/>
            <person name="Teixeira S.M."/>
            <person name="Maciel T.E."/>
            <person name="de Oliveira Mendes T.A."/>
            <person name="Urmenyi T.P."/>
            <person name="de Souza W."/>
            <person name="Schenkman S."/>
            <person name="de Vasconcelos A.T."/>
        </authorList>
    </citation>
    <scope>NUCLEOTIDE SEQUENCE [LARGE SCALE GENOMIC DNA]</scope>
</reference>
<dbReference type="InterPro" id="IPR045888">
    <property type="entry name" value="Erv"/>
</dbReference>
<evidence type="ECO:0000256" key="3">
    <source>
        <dbReference type="ARBA" id="ARBA00022692"/>
    </source>
</evidence>
<evidence type="ECO:0000256" key="7">
    <source>
        <dbReference type="SAM" id="Phobius"/>
    </source>
</evidence>
<dbReference type="Proteomes" id="UP000015354">
    <property type="component" value="Unassembled WGS sequence"/>
</dbReference>
<dbReference type="GO" id="GO:0016020">
    <property type="term" value="C:membrane"/>
    <property type="evidence" value="ECO:0007669"/>
    <property type="project" value="UniProtKB-SubCell"/>
</dbReference>
<comment type="caution">
    <text evidence="10">The sequence shown here is derived from an EMBL/GenBank/DDBJ whole genome shotgun (WGS) entry which is preliminary data.</text>
</comment>
<keyword evidence="6" id="KW-0175">Coiled coil</keyword>
<gene>
    <name evidence="10" type="ORF">STCU_06658</name>
</gene>
<dbReference type="InterPro" id="IPR012936">
    <property type="entry name" value="Erv_C"/>
</dbReference>
<accession>S9VQV9</accession>
<evidence type="ECO:0000256" key="1">
    <source>
        <dbReference type="ARBA" id="ARBA00004141"/>
    </source>
</evidence>
<evidence type="ECO:0000313" key="10">
    <source>
        <dbReference type="EMBL" id="EPY25585.1"/>
    </source>
</evidence>
<feature type="domain" description="Endoplasmic reticulum vesicle transporter N-terminal" evidence="9">
    <location>
        <begin position="5"/>
        <end position="92"/>
    </location>
</feature>